<dbReference type="GO" id="GO:0031072">
    <property type="term" value="F:heat shock protein binding"/>
    <property type="evidence" value="ECO:0007669"/>
    <property type="project" value="InterPro"/>
</dbReference>
<dbReference type="PRINTS" id="PR00625">
    <property type="entry name" value="JDOMAIN"/>
</dbReference>
<proteinExistence type="inferred from homology"/>
<evidence type="ECO:0000256" key="12">
    <source>
        <dbReference type="ARBA" id="ARBA00061004"/>
    </source>
</evidence>
<keyword evidence="9 14" id="KW-0346">Stress response</keyword>
<comment type="domain">
    <text evidence="14">The J domain is necessary and sufficient to stimulate DnaK ATPase activity. Zinc center 1 plays an important role in the autonomous, DnaK-independent chaperone activity of DnaJ. Zinc center 2 is essential for interaction with DnaK and for DnaJ activity.</text>
</comment>
<feature type="domain" description="CR-type" evidence="17">
    <location>
        <begin position="140"/>
        <end position="218"/>
    </location>
</feature>
<dbReference type="GO" id="GO:0005524">
    <property type="term" value="F:ATP binding"/>
    <property type="evidence" value="ECO:0007669"/>
    <property type="project" value="InterPro"/>
</dbReference>
<dbReference type="Gene3D" id="2.10.230.10">
    <property type="entry name" value="Heat shock protein DnaJ, cysteine-rich domain"/>
    <property type="match status" value="1"/>
</dbReference>
<sequence>MASDDYYELLGVSRSASEDEIKKSYRRMVFKYHPDKNPGDKEAEEKFKKISEAYEVLSDREKRDAYDRYGHSAFSGGMGGGNSGFGGGFNGGFSSDFSDIFNDFFGGGFSRGTQGQSREKVRGADLRYDIEISLEDAFKGVKIPISYVTNVACSTCSGNGSEGEAKAVKCGTCNGAGRIRTRKGFLTIEELCHTCSGEGEIIKNKCKRCGGSGRVRNEVGILVTVPQGIENGNKVRVNGKGEAGCRGAPSGDLYVYVTVKSHKFFTRKGADLYCNVPIKMTLAALGGEIEMPTIDGTWAKLKIPEGTQNNDKLRMRGKGMPEVYAKDRRGDMYVQVTVETPVKLSKKQIEILRKFDDESNASSSPKSSVFFQKVKDFWKDISS</sequence>
<dbReference type="GO" id="GO:0009408">
    <property type="term" value="P:response to heat"/>
    <property type="evidence" value="ECO:0007669"/>
    <property type="project" value="InterPro"/>
</dbReference>
<dbReference type="InterPro" id="IPR001305">
    <property type="entry name" value="HSP_DnaJ_Cys-rich_dom"/>
</dbReference>
<dbReference type="NCBIfam" id="TIGR02349">
    <property type="entry name" value="DnaJ_bact"/>
    <property type="match status" value="1"/>
</dbReference>
<keyword evidence="10 14" id="KW-0143">Chaperone</keyword>
<dbReference type="InterPro" id="IPR036410">
    <property type="entry name" value="HSP_DnaJ_Cys-rich_dom_sf"/>
</dbReference>
<dbReference type="GO" id="GO:0006260">
    <property type="term" value="P:DNA replication"/>
    <property type="evidence" value="ECO:0007669"/>
    <property type="project" value="UniProtKB-KW"/>
</dbReference>
<feature type="zinc finger region" description="CR-type" evidence="15">
    <location>
        <begin position="140"/>
        <end position="218"/>
    </location>
</feature>
<feature type="binding site" evidence="14">
    <location>
        <position position="170"/>
    </location>
    <ligand>
        <name>Zn(2+)</name>
        <dbReference type="ChEBI" id="CHEBI:29105"/>
        <label>2</label>
    </ligand>
</feature>
<dbReference type="HAMAP" id="MF_01152">
    <property type="entry name" value="DnaJ"/>
    <property type="match status" value="1"/>
</dbReference>
<comment type="subunit">
    <text evidence="2 14">Homodimer.</text>
</comment>
<feature type="repeat" description="CXXCXGXG motif" evidence="14">
    <location>
        <begin position="153"/>
        <end position="160"/>
    </location>
</feature>
<evidence type="ECO:0000259" key="17">
    <source>
        <dbReference type="PROSITE" id="PS51188"/>
    </source>
</evidence>
<name>A0A858PX42_9RICK</name>
<keyword evidence="19" id="KW-1185">Reference proteome</keyword>
<evidence type="ECO:0000256" key="1">
    <source>
        <dbReference type="ARBA" id="ARBA00004496"/>
    </source>
</evidence>
<evidence type="ECO:0000313" key="19">
    <source>
        <dbReference type="Proteomes" id="UP000500930"/>
    </source>
</evidence>
<evidence type="ECO:0000256" key="5">
    <source>
        <dbReference type="ARBA" id="ARBA00022723"/>
    </source>
</evidence>
<feature type="binding site" evidence="14">
    <location>
        <position position="192"/>
    </location>
    <ligand>
        <name>Zn(2+)</name>
        <dbReference type="ChEBI" id="CHEBI:29105"/>
        <label>2</label>
    </ligand>
</feature>
<dbReference type="GO" id="GO:0005737">
    <property type="term" value="C:cytoplasm"/>
    <property type="evidence" value="ECO:0007669"/>
    <property type="project" value="UniProtKB-SubCell"/>
</dbReference>
<keyword evidence="3 14" id="KW-0963">Cytoplasm</keyword>
<feature type="binding site" evidence="14">
    <location>
        <position position="209"/>
    </location>
    <ligand>
        <name>Zn(2+)</name>
        <dbReference type="ChEBI" id="CHEBI:29105"/>
        <label>1</label>
    </ligand>
</feature>
<dbReference type="PROSITE" id="PS51188">
    <property type="entry name" value="ZF_CR"/>
    <property type="match status" value="1"/>
</dbReference>
<dbReference type="InterPro" id="IPR002939">
    <property type="entry name" value="DnaJ_C"/>
</dbReference>
<evidence type="ECO:0000313" key="18">
    <source>
        <dbReference type="EMBL" id="QJC27153.1"/>
    </source>
</evidence>
<feature type="binding site" evidence="14">
    <location>
        <position position="206"/>
    </location>
    <ligand>
        <name>Zn(2+)</name>
        <dbReference type="ChEBI" id="CHEBI:29105"/>
        <label>1</label>
    </ligand>
</feature>
<evidence type="ECO:0000259" key="16">
    <source>
        <dbReference type="PROSITE" id="PS50076"/>
    </source>
</evidence>
<keyword evidence="5 14" id="KW-0479">Metal-binding</keyword>
<feature type="binding site" evidence="14">
    <location>
        <position position="195"/>
    </location>
    <ligand>
        <name>Zn(2+)</name>
        <dbReference type="ChEBI" id="CHEBI:29105"/>
        <label>2</label>
    </ligand>
</feature>
<evidence type="ECO:0000256" key="13">
    <source>
        <dbReference type="ARBA" id="ARBA00067609"/>
    </source>
</evidence>
<feature type="binding site" evidence="14">
    <location>
        <position position="156"/>
    </location>
    <ligand>
        <name>Zn(2+)</name>
        <dbReference type="ChEBI" id="CHEBI:29105"/>
        <label>1</label>
    </ligand>
</feature>
<dbReference type="CDD" id="cd06257">
    <property type="entry name" value="DnaJ"/>
    <property type="match status" value="1"/>
</dbReference>
<feature type="repeat" description="CXXCXGXG motif" evidence="14">
    <location>
        <begin position="192"/>
        <end position="199"/>
    </location>
</feature>
<keyword evidence="6 14" id="KW-0677">Repeat</keyword>
<comment type="similarity">
    <text evidence="12 14">Belongs to the DnaJ family.</text>
</comment>
<feature type="domain" description="J" evidence="16">
    <location>
        <begin position="5"/>
        <end position="70"/>
    </location>
</feature>
<dbReference type="InterPro" id="IPR036869">
    <property type="entry name" value="J_dom_sf"/>
</dbReference>
<dbReference type="GO" id="GO:0042026">
    <property type="term" value="P:protein refolding"/>
    <property type="evidence" value="ECO:0007669"/>
    <property type="project" value="TreeGrafter"/>
</dbReference>
<feature type="binding site" evidence="14">
    <location>
        <position position="173"/>
    </location>
    <ligand>
        <name>Zn(2+)</name>
        <dbReference type="ChEBI" id="CHEBI:29105"/>
        <label>2</label>
    </ligand>
</feature>
<dbReference type="Pfam" id="PF00226">
    <property type="entry name" value="DnaJ"/>
    <property type="match status" value="1"/>
</dbReference>
<dbReference type="AlphaFoldDB" id="A0A858PX42"/>
<dbReference type="SUPFAM" id="SSF46565">
    <property type="entry name" value="Chaperone J-domain"/>
    <property type="match status" value="1"/>
</dbReference>
<dbReference type="FunFam" id="1.10.287.110:FF:000034">
    <property type="entry name" value="Chaperone protein DnaJ"/>
    <property type="match status" value="1"/>
</dbReference>
<dbReference type="PROSITE" id="PS50076">
    <property type="entry name" value="DNAJ_2"/>
    <property type="match status" value="1"/>
</dbReference>
<dbReference type="Pfam" id="PF00684">
    <property type="entry name" value="DnaJ_CXXCXGXG"/>
    <property type="match status" value="1"/>
</dbReference>
<dbReference type="Pfam" id="PF01556">
    <property type="entry name" value="DnaJ_C"/>
    <property type="match status" value="1"/>
</dbReference>
<comment type="function">
    <text evidence="11 14">Participates actively in the response to hyperosmotic and heat shock by preventing the aggregation of stress-denatured proteins and by disaggregating proteins, also in an autonomous, DnaK-independent fashion. Unfolded proteins bind initially to DnaJ; upon interaction with the DnaJ-bound protein, DnaK hydrolyzes its bound ATP, resulting in the formation of a stable complex. GrpE releases ADP from DnaK; ATP binding to DnaK triggers the release of the substrate protein, thus completing the reaction cycle. Several rounds of ATP-dependent interactions between DnaJ, DnaK and GrpE are required for fully efficient folding. Also involved, together with DnaK and GrpE, in the DNA replication of plasmids through activation of initiation proteins.</text>
</comment>
<dbReference type="SMART" id="SM00271">
    <property type="entry name" value="DnaJ"/>
    <property type="match status" value="1"/>
</dbReference>
<dbReference type="FunFam" id="2.10.230.10:FF:000002">
    <property type="entry name" value="Molecular chaperone DnaJ"/>
    <property type="match status" value="1"/>
</dbReference>
<dbReference type="Proteomes" id="UP000500930">
    <property type="component" value="Chromosome"/>
</dbReference>
<dbReference type="PANTHER" id="PTHR43096:SF48">
    <property type="entry name" value="CHAPERONE PROTEIN DNAJ"/>
    <property type="match status" value="1"/>
</dbReference>
<dbReference type="InterPro" id="IPR001623">
    <property type="entry name" value="DnaJ_domain"/>
</dbReference>
<dbReference type="GO" id="GO:0051082">
    <property type="term" value="F:unfolded protein binding"/>
    <property type="evidence" value="ECO:0007669"/>
    <property type="project" value="UniProtKB-UniRule"/>
</dbReference>
<dbReference type="CDD" id="cd10747">
    <property type="entry name" value="DnaJ_C"/>
    <property type="match status" value="1"/>
</dbReference>
<feature type="repeat" description="CXXCXGXG motif" evidence="14">
    <location>
        <begin position="206"/>
        <end position="213"/>
    </location>
</feature>
<dbReference type="NCBIfam" id="NF008035">
    <property type="entry name" value="PRK10767.1"/>
    <property type="match status" value="1"/>
</dbReference>
<evidence type="ECO:0000256" key="3">
    <source>
        <dbReference type="ARBA" id="ARBA00022490"/>
    </source>
</evidence>
<evidence type="ECO:0000256" key="4">
    <source>
        <dbReference type="ARBA" id="ARBA00022705"/>
    </source>
</evidence>
<evidence type="ECO:0000256" key="10">
    <source>
        <dbReference type="ARBA" id="ARBA00023186"/>
    </source>
</evidence>
<keyword evidence="7 14" id="KW-0863">Zinc-finger</keyword>
<dbReference type="SUPFAM" id="SSF57938">
    <property type="entry name" value="DnaJ/Hsp40 cysteine-rich domain"/>
    <property type="match status" value="1"/>
</dbReference>
<dbReference type="PANTHER" id="PTHR43096">
    <property type="entry name" value="DNAJ HOMOLOG 1, MITOCHONDRIAL-RELATED"/>
    <property type="match status" value="1"/>
</dbReference>
<comment type="cofactor">
    <cofactor evidence="14">
        <name>Zn(2+)</name>
        <dbReference type="ChEBI" id="CHEBI:29105"/>
    </cofactor>
    <text evidence="14">Binds 2 Zn(2+) ions per monomer.</text>
</comment>
<dbReference type="InterPro" id="IPR008971">
    <property type="entry name" value="HSP40/DnaJ_pept-bd"/>
</dbReference>
<evidence type="ECO:0000256" key="2">
    <source>
        <dbReference type="ARBA" id="ARBA00011738"/>
    </source>
</evidence>
<dbReference type="KEGG" id="aplt:ANPL_00130"/>
<dbReference type="Gene3D" id="2.60.260.20">
    <property type="entry name" value="Urease metallochaperone UreE, N-terminal domain"/>
    <property type="match status" value="2"/>
</dbReference>
<dbReference type="InterPro" id="IPR018253">
    <property type="entry name" value="DnaJ_domain_CS"/>
</dbReference>
<protein>
    <recommendedName>
        <fullName evidence="13 14">Chaperone protein DnaJ</fullName>
    </recommendedName>
</protein>
<dbReference type="FunFam" id="2.60.260.20:FF:000004">
    <property type="entry name" value="Molecular chaperone DnaJ"/>
    <property type="match status" value="1"/>
</dbReference>
<dbReference type="Gene3D" id="1.10.287.110">
    <property type="entry name" value="DnaJ domain"/>
    <property type="match status" value="1"/>
</dbReference>
<gene>
    <name evidence="14 18" type="primary">dnaJ</name>
    <name evidence="18" type="ORF">ANPL_00130</name>
</gene>
<keyword evidence="4 14" id="KW-0235">DNA replication</keyword>
<feature type="binding site" evidence="14">
    <location>
        <position position="153"/>
    </location>
    <ligand>
        <name>Zn(2+)</name>
        <dbReference type="ChEBI" id="CHEBI:29105"/>
        <label>1</label>
    </ligand>
</feature>
<dbReference type="SUPFAM" id="SSF49493">
    <property type="entry name" value="HSP40/DnaJ peptide-binding domain"/>
    <property type="match status" value="2"/>
</dbReference>
<dbReference type="PROSITE" id="PS00636">
    <property type="entry name" value="DNAJ_1"/>
    <property type="match status" value="1"/>
</dbReference>
<evidence type="ECO:0000256" key="15">
    <source>
        <dbReference type="PROSITE-ProRule" id="PRU00546"/>
    </source>
</evidence>
<dbReference type="EMBL" id="CP046391">
    <property type="protein sequence ID" value="QJC27153.1"/>
    <property type="molecule type" value="Genomic_DNA"/>
</dbReference>
<feature type="repeat" description="CXXCXGXG motif" evidence="14">
    <location>
        <begin position="170"/>
        <end position="177"/>
    </location>
</feature>
<accession>A0A858PX42</accession>
<reference evidence="18 19" key="1">
    <citation type="journal article" date="2020" name="Pathogens">
        <title>First Whole Genome Sequence of Anaplasma platys, an Obligate Intracellular Rickettsial Pathogen of Dogs.</title>
        <authorList>
            <person name="Llanes A."/>
            <person name="Rajeev S."/>
        </authorList>
    </citation>
    <scope>NUCLEOTIDE SEQUENCE [LARGE SCALE GENOMIC DNA]</scope>
    <source>
        <strain evidence="18 19">S3</strain>
    </source>
</reference>
<evidence type="ECO:0000256" key="8">
    <source>
        <dbReference type="ARBA" id="ARBA00022833"/>
    </source>
</evidence>
<evidence type="ECO:0000256" key="6">
    <source>
        <dbReference type="ARBA" id="ARBA00022737"/>
    </source>
</evidence>
<dbReference type="InterPro" id="IPR012724">
    <property type="entry name" value="DnaJ"/>
</dbReference>
<comment type="subcellular location">
    <subcellularLocation>
        <location evidence="1 14">Cytoplasm</location>
    </subcellularLocation>
</comment>
<evidence type="ECO:0000256" key="7">
    <source>
        <dbReference type="ARBA" id="ARBA00022771"/>
    </source>
</evidence>
<dbReference type="GO" id="GO:0008270">
    <property type="term" value="F:zinc ion binding"/>
    <property type="evidence" value="ECO:0007669"/>
    <property type="project" value="UniProtKB-UniRule"/>
</dbReference>
<dbReference type="RefSeq" id="WP_169192815.1">
    <property type="nucleotide sequence ID" value="NZ_CP046391.1"/>
</dbReference>
<organism evidence="18 19">
    <name type="scientific">Anaplasma platys</name>
    <dbReference type="NCBI Taxonomy" id="949"/>
    <lineage>
        <taxon>Bacteria</taxon>
        <taxon>Pseudomonadati</taxon>
        <taxon>Pseudomonadota</taxon>
        <taxon>Alphaproteobacteria</taxon>
        <taxon>Rickettsiales</taxon>
        <taxon>Anaplasmataceae</taxon>
        <taxon>Anaplasma</taxon>
    </lineage>
</organism>
<evidence type="ECO:0000256" key="14">
    <source>
        <dbReference type="HAMAP-Rule" id="MF_01152"/>
    </source>
</evidence>
<evidence type="ECO:0000256" key="9">
    <source>
        <dbReference type="ARBA" id="ARBA00023016"/>
    </source>
</evidence>
<keyword evidence="8 14" id="KW-0862">Zinc</keyword>
<evidence type="ECO:0000256" key="11">
    <source>
        <dbReference type="ARBA" id="ARBA00053423"/>
    </source>
</evidence>